<dbReference type="OrthoDB" id="9800167at2"/>
<evidence type="ECO:0000259" key="7">
    <source>
        <dbReference type="Pfam" id="PF09335"/>
    </source>
</evidence>
<dbReference type="PANTHER" id="PTHR12677:SF59">
    <property type="entry name" value="GOLGI APPARATUS MEMBRANE PROTEIN TVP38-RELATED"/>
    <property type="match status" value="1"/>
</dbReference>
<feature type="transmembrane region" description="Helical" evidence="6">
    <location>
        <begin position="191"/>
        <end position="213"/>
    </location>
</feature>
<evidence type="ECO:0000256" key="5">
    <source>
        <dbReference type="ARBA" id="ARBA00023136"/>
    </source>
</evidence>
<dbReference type="Proteomes" id="UP000321764">
    <property type="component" value="Unassembled WGS sequence"/>
</dbReference>
<evidence type="ECO:0000256" key="1">
    <source>
        <dbReference type="ARBA" id="ARBA00004651"/>
    </source>
</evidence>
<evidence type="ECO:0000256" key="2">
    <source>
        <dbReference type="ARBA" id="ARBA00022475"/>
    </source>
</evidence>
<organism evidence="8 9">
    <name type="scientific">Reinekea thalattae</name>
    <dbReference type="NCBI Taxonomy" id="2593301"/>
    <lineage>
        <taxon>Bacteria</taxon>
        <taxon>Pseudomonadati</taxon>
        <taxon>Pseudomonadota</taxon>
        <taxon>Gammaproteobacteria</taxon>
        <taxon>Oceanospirillales</taxon>
        <taxon>Saccharospirillaceae</taxon>
        <taxon>Reinekea</taxon>
    </lineage>
</organism>
<comment type="similarity">
    <text evidence="6">Belongs to the TVP38/TMEM64 family.</text>
</comment>
<proteinExistence type="inferred from homology"/>
<evidence type="ECO:0000313" key="8">
    <source>
        <dbReference type="EMBL" id="TXR54576.1"/>
    </source>
</evidence>
<accession>A0A5C8ZCD3</accession>
<keyword evidence="2 6" id="KW-1003">Cell membrane</keyword>
<comment type="subcellular location">
    <subcellularLocation>
        <location evidence="1 6">Cell membrane</location>
        <topology evidence="1 6">Multi-pass membrane protein</topology>
    </subcellularLocation>
</comment>
<comment type="caution">
    <text evidence="8">The sequence shown here is derived from an EMBL/GenBank/DDBJ whole genome shotgun (WGS) entry which is preliminary data.</text>
</comment>
<dbReference type="AlphaFoldDB" id="A0A5C8ZCD3"/>
<dbReference type="PANTHER" id="PTHR12677">
    <property type="entry name" value="GOLGI APPARATUS MEMBRANE PROTEIN TVP38-RELATED"/>
    <property type="match status" value="1"/>
</dbReference>
<dbReference type="InterPro" id="IPR015414">
    <property type="entry name" value="TMEM64"/>
</dbReference>
<keyword evidence="3 6" id="KW-0812">Transmembrane</keyword>
<feature type="transmembrane region" description="Helical" evidence="6">
    <location>
        <begin position="160"/>
        <end position="179"/>
    </location>
</feature>
<feature type="domain" description="VTT" evidence="7">
    <location>
        <begin position="67"/>
        <end position="183"/>
    </location>
</feature>
<evidence type="ECO:0000313" key="9">
    <source>
        <dbReference type="Proteomes" id="UP000321764"/>
    </source>
</evidence>
<keyword evidence="5 6" id="KW-0472">Membrane</keyword>
<name>A0A5C8ZCD3_9GAMM</name>
<dbReference type="GO" id="GO:0005886">
    <property type="term" value="C:plasma membrane"/>
    <property type="evidence" value="ECO:0007669"/>
    <property type="project" value="UniProtKB-SubCell"/>
</dbReference>
<dbReference type="RefSeq" id="WP_147713974.1">
    <property type="nucleotide sequence ID" value="NZ_VKAD01000001.1"/>
</dbReference>
<gene>
    <name evidence="8" type="ORF">FME95_08580</name>
</gene>
<protein>
    <recommendedName>
        <fullName evidence="6">TVP38/TMEM64 family membrane protein</fullName>
    </recommendedName>
</protein>
<feature type="transmembrane region" description="Helical" evidence="6">
    <location>
        <begin position="48"/>
        <end position="72"/>
    </location>
</feature>
<evidence type="ECO:0000256" key="4">
    <source>
        <dbReference type="ARBA" id="ARBA00022989"/>
    </source>
</evidence>
<feature type="transmembrane region" description="Helical" evidence="6">
    <location>
        <begin position="79"/>
        <end position="104"/>
    </location>
</feature>
<sequence length="229" mass="24350">MIKKIILLALVVIAAAAFLYFDVASYLTLEQLKNQQAALQLYRADHPVLMAVAYAIVYIVVTALSLPGAALLTLTGGAVFGVLVGTLLAVVSASIGASLAFLIARYVLGEWVQKKFADRIEPVNQGIEQDGATYLFTLRLVPVVPFFVINVVMGLTKLPVFTFFWVSLVGMLAGTAVYANAGTQLAKLDSLSGILSPALIGSFVLLGLFPLITKKLVAFVKSRNASAAE</sequence>
<keyword evidence="4 6" id="KW-1133">Transmembrane helix</keyword>
<evidence type="ECO:0000256" key="3">
    <source>
        <dbReference type="ARBA" id="ARBA00022692"/>
    </source>
</evidence>
<feature type="transmembrane region" description="Helical" evidence="6">
    <location>
        <begin position="132"/>
        <end position="153"/>
    </location>
</feature>
<dbReference type="EMBL" id="VKAD01000001">
    <property type="protein sequence ID" value="TXR54576.1"/>
    <property type="molecule type" value="Genomic_DNA"/>
</dbReference>
<dbReference type="Pfam" id="PF09335">
    <property type="entry name" value="VTT_dom"/>
    <property type="match status" value="1"/>
</dbReference>
<evidence type="ECO:0000256" key="6">
    <source>
        <dbReference type="RuleBase" id="RU366058"/>
    </source>
</evidence>
<keyword evidence="9" id="KW-1185">Reference proteome</keyword>
<reference evidence="8 9" key="1">
    <citation type="submission" date="2019-07" db="EMBL/GenBank/DDBJ databases">
        <title>Reinekea sp. strain SSH23 genome sequencing and assembly.</title>
        <authorList>
            <person name="Kim I."/>
        </authorList>
    </citation>
    <scope>NUCLEOTIDE SEQUENCE [LARGE SCALE GENOMIC DNA]</scope>
    <source>
        <strain evidence="8 9">SSH23</strain>
    </source>
</reference>
<dbReference type="InterPro" id="IPR032816">
    <property type="entry name" value="VTT_dom"/>
</dbReference>